<evidence type="ECO:0000313" key="3">
    <source>
        <dbReference type="EMBL" id="OEU09584.1"/>
    </source>
</evidence>
<dbReference type="KEGG" id="fcy:FRACYDRAFT_195174"/>
<dbReference type="Pfam" id="PF12766">
    <property type="entry name" value="Pyridox_oxase_2"/>
    <property type="match status" value="1"/>
</dbReference>
<accession>A0A1E7EUV5</accession>
<dbReference type="Gene3D" id="2.30.110.10">
    <property type="entry name" value="Electron Transport, Fmn-binding Protein, Chain A"/>
    <property type="match status" value="1"/>
</dbReference>
<dbReference type="InParanoid" id="A0A1E7EUV5"/>
<feature type="region of interest" description="Disordered" evidence="1">
    <location>
        <begin position="197"/>
        <end position="227"/>
    </location>
</feature>
<evidence type="ECO:0000259" key="2">
    <source>
        <dbReference type="Pfam" id="PF12766"/>
    </source>
</evidence>
<dbReference type="GO" id="GO:0010181">
    <property type="term" value="F:FMN binding"/>
    <property type="evidence" value="ECO:0007669"/>
    <property type="project" value="InterPro"/>
</dbReference>
<dbReference type="AlphaFoldDB" id="A0A1E7EUV5"/>
<dbReference type="PANTHER" id="PTHR28243">
    <property type="entry name" value="AGL049CP"/>
    <property type="match status" value="1"/>
</dbReference>
<feature type="domain" description="Pyridoxamine 5'-phosphate oxidase Alr4036 family FMN-binding" evidence="2">
    <location>
        <begin position="11"/>
        <end position="120"/>
    </location>
</feature>
<dbReference type="EMBL" id="KV784375">
    <property type="protein sequence ID" value="OEU09584.1"/>
    <property type="molecule type" value="Genomic_DNA"/>
</dbReference>
<gene>
    <name evidence="3" type="ORF">FRACYDRAFT_195174</name>
</gene>
<dbReference type="InterPro" id="IPR024624">
    <property type="entry name" value="Pyridox_Oxase_Alr4036_FMN-bd"/>
</dbReference>
<protein>
    <recommendedName>
        <fullName evidence="2">Pyridoxamine 5'-phosphate oxidase Alr4036 family FMN-binding domain-containing protein</fullName>
    </recommendedName>
</protein>
<proteinExistence type="predicted"/>
<dbReference type="UniPathway" id="UPA01068">
    <property type="reaction ID" value="UER00304"/>
</dbReference>
<dbReference type="PANTHER" id="PTHR28243:SF1">
    <property type="entry name" value="PYRIDOXAMINE 5'-PHOSPHATE OXIDASE ALR4036 FAMILY FMN-BINDING DOMAIN-CONTAINING PROTEIN"/>
    <property type="match status" value="1"/>
</dbReference>
<dbReference type="SUPFAM" id="SSF50475">
    <property type="entry name" value="FMN-binding split barrel"/>
    <property type="match status" value="1"/>
</dbReference>
<dbReference type="InterPro" id="IPR012349">
    <property type="entry name" value="Split_barrel_FMN-bd"/>
</dbReference>
<organism evidence="3 4">
    <name type="scientific">Fragilariopsis cylindrus CCMP1102</name>
    <dbReference type="NCBI Taxonomy" id="635003"/>
    <lineage>
        <taxon>Eukaryota</taxon>
        <taxon>Sar</taxon>
        <taxon>Stramenopiles</taxon>
        <taxon>Ochrophyta</taxon>
        <taxon>Bacillariophyta</taxon>
        <taxon>Bacillariophyceae</taxon>
        <taxon>Bacillariophycidae</taxon>
        <taxon>Bacillariales</taxon>
        <taxon>Bacillariaceae</taxon>
        <taxon>Fragilariopsis</taxon>
    </lineage>
</organism>
<keyword evidence="4" id="KW-1185">Reference proteome</keyword>
<name>A0A1E7EUV5_9STRA</name>
<evidence type="ECO:0000313" key="4">
    <source>
        <dbReference type="Proteomes" id="UP000095751"/>
    </source>
</evidence>
<sequence>MENESFGETDQSWRSLLEVSIAKSRKIRGSNYVQIATTNENNEPRCRTVVFRGFFNNLPENHPMTLNGGYCDGKPILMKMCTDLRSKKVEEVAYQPISEMVWWFPKTSEQYRVRGPLSLVGDDNDDRVLQIARKELWGNLGDPSRESFLDAATTKIGSGGRDDEGKVVPPPANFLLMLLDPTYVDYLRLTGAQYRQIDQRRQSQHGGDDNDDDDKSQSYWSSKEVDP</sequence>
<dbReference type="OrthoDB" id="434253at2759"/>
<evidence type="ECO:0000256" key="1">
    <source>
        <dbReference type="SAM" id="MobiDB-lite"/>
    </source>
</evidence>
<reference evidence="3 4" key="1">
    <citation type="submission" date="2016-09" db="EMBL/GenBank/DDBJ databases">
        <title>Extensive genetic diversity and differential bi-allelic expression allows diatom success in the polar Southern Ocean.</title>
        <authorList>
            <consortium name="DOE Joint Genome Institute"/>
            <person name="Mock T."/>
            <person name="Otillar R.P."/>
            <person name="Strauss J."/>
            <person name="Dupont C."/>
            <person name="Frickenhaus S."/>
            <person name="Maumus F."/>
            <person name="Mcmullan M."/>
            <person name="Sanges R."/>
            <person name="Schmutz J."/>
            <person name="Toseland A."/>
            <person name="Valas R."/>
            <person name="Veluchamy A."/>
            <person name="Ward B.J."/>
            <person name="Allen A."/>
            <person name="Barry K."/>
            <person name="Falciatore A."/>
            <person name="Ferrante M."/>
            <person name="Fortunato A.E."/>
            <person name="Gloeckner G."/>
            <person name="Gruber A."/>
            <person name="Hipkin R."/>
            <person name="Janech M."/>
            <person name="Kroth P."/>
            <person name="Leese F."/>
            <person name="Lindquist E."/>
            <person name="Lyon B.R."/>
            <person name="Martin J."/>
            <person name="Mayer C."/>
            <person name="Parker M."/>
            <person name="Quesneville H."/>
            <person name="Raymond J."/>
            <person name="Uhlig C."/>
            <person name="Valentin K.U."/>
            <person name="Worden A.Z."/>
            <person name="Armbrust E.V."/>
            <person name="Bowler C."/>
            <person name="Green B."/>
            <person name="Moulton V."/>
            <person name="Van Oosterhout C."/>
            <person name="Grigoriev I."/>
        </authorList>
    </citation>
    <scope>NUCLEOTIDE SEQUENCE [LARGE SCALE GENOMIC DNA]</scope>
    <source>
        <strain evidence="3 4">CCMP1102</strain>
    </source>
</reference>
<dbReference type="Proteomes" id="UP000095751">
    <property type="component" value="Unassembled WGS sequence"/>
</dbReference>